<feature type="non-terminal residue" evidence="1">
    <location>
        <position position="1"/>
    </location>
</feature>
<sequence length="62" mass="6849">VFGGPMSQFAEDGRDQSLSGWHTRSAVAGYDLPGNCKIEPEMIVQIDPDLALRIIRERGPHI</sequence>
<evidence type="ECO:0000313" key="1">
    <source>
        <dbReference type="EMBL" id="SVE24882.1"/>
    </source>
</evidence>
<dbReference type="AlphaFoldDB" id="A0A383BY74"/>
<proteinExistence type="predicted"/>
<organism evidence="1">
    <name type="scientific">marine metagenome</name>
    <dbReference type="NCBI Taxonomy" id="408172"/>
    <lineage>
        <taxon>unclassified sequences</taxon>
        <taxon>metagenomes</taxon>
        <taxon>ecological metagenomes</taxon>
    </lineage>
</organism>
<protein>
    <submittedName>
        <fullName evidence="1">Uncharacterized protein</fullName>
    </submittedName>
</protein>
<reference evidence="1" key="1">
    <citation type="submission" date="2018-05" db="EMBL/GenBank/DDBJ databases">
        <authorList>
            <person name="Lanie J.A."/>
            <person name="Ng W.-L."/>
            <person name="Kazmierczak K.M."/>
            <person name="Andrzejewski T.M."/>
            <person name="Davidsen T.M."/>
            <person name="Wayne K.J."/>
            <person name="Tettelin H."/>
            <person name="Glass J.I."/>
            <person name="Rusch D."/>
            <person name="Podicherti R."/>
            <person name="Tsui H.-C.T."/>
            <person name="Winkler M.E."/>
        </authorList>
    </citation>
    <scope>NUCLEOTIDE SEQUENCE</scope>
</reference>
<name>A0A383BY74_9ZZZZ</name>
<dbReference type="Gene3D" id="3.30.1330.40">
    <property type="entry name" value="RutC-like"/>
    <property type="match status" value="1"/>
</dbReference>
<gene>
    <name evidence="1" type="ORF">METZ01_LOCUS477736</name>
</gene>
<dbReference type="InterPro" id="IPR035959">
    <property type="entry name" value="RutC-like_sf"/>
</dbReference>
<accession>A0A383BY74</accession>
<dbReference type="EMBL" id="UINC01204244">
    <property type="protein sequence ID" value="SVE24882.1"/>
    <property type="molecule type" value="Genomic_DNA"/>
</dbReference>